<dbReference type="EMBL" id="BKCJ011775985">
    <property type="protein sequence ID" value="GFD51923.1"/>
    <property type="molecule type" value="Genomic_DNA"/>
</dbReference>
<sequence>RAAHHHIGTAEDALDGRVDAPIYQRIELVRANIGDFNADARAPLRAVGEGFEELAG</sequence>
<proteinExistence type="predicted"/>
<name>A0A699WYN9_TANCI</name>
<comment type="caution">
    <text evidence="1">The sequence shown here is derived from an EMBL/GenBank/DDBJ whole genome shotgun (WGS) entry which is preliminary data.</text>
</comment>
<feature type="non-terminal residue" evidence="1">
    <location>
        <position position="1"/>
    </location>
</feature>
<evidence type="ECO:0000313" key="1">
    <source>
        <dbReference type="EMBL" id="GFD51923.1"/>
    </source>
</evidence>
<organism evidence="1">
    <name type="scientific">Tanacetum cinerariifolium</name>
    <name type="common">Dalmatian daisy</name>
    <name type="synonym">Chrysanthemum cinerariifolium</name>
    <dbReference type="NCBI Taxonomy" id="118510"/>
    <lineage>
        <taxon>Eukaryota</taxon>
        <taxon>Viridiplantae</taxon>
        <taxon>Streptophyta</taxon>
        <taxon>Embryophyta</taxon>
        <taxon>Tracheophyta</taxon>
        <taxon>Spermatophyta</taxon>
        <taxon>Magnoliopsida</taxon>
        <taxon>eudicotyledons</taxon>
        <taxon>Gunneridae</taxon>
        <taxon>Pentapetalae</taxon>
        <taxon>asterids</taxon>
        <taxon>campanulids</taxon>
        <taxon>Asterales</taxon>
        <taxon>Asteraceae</taxon>
        <taxon>Asteroideae</taxon>
        <taxon>Anthemideae</taxon>
        <taxon>Anthemidinae</taxon>
        <taxon>Tanacetum</taxon>
    </lineage>
</organism>
<protein>
    <submittedName>
        <fullName evidence="1">Uncharacterized protein</fullName>
    </submittedName>
</protein>
<reference evidence="1" key="1">
    <citation type="journal article" date="2019" name="Sci. Rep.">
        <title>Draft genome of Tanacetum cinerariifolium, the natural source of mosquito coil.</title>
        <authorList>
            <person name="Yamashiro T."/>
            <person name="Shiraishi A."/>
            <person name="Satake H."/>
            <person name="Nakayama K."/>
        </authorList>
    </citation>
    <scope>NUCLEOTIDE SEQUENCE</scope>
</reference>
<accession>A0A699WYN9</accession>
<dbReference type="AlphaFoldDB" id="A0A699WYN9"/>
<gene>
    <name evidence="1" type="ORF">Tci_923892</name>
</gene>